<evidence type="ECO:0000313" key="1">
    <source>
        <dbReference type="EMBL" id="UUC18837.1"/>
    </source>
</evidence>
<accession>A0AAJ5LD73</accession>
<name>A0AAJ5LD73_9PSED</name>
<dbReference type="Proteomes" id="UP001058744">
    <property type="component" value="Chromosome"/>
</dbReference>
<gene>
    <name evidence="1" type="ORF">NOV18_26945</name>
</gene>
<reference evidence="1" key="1">
    <citation type="submission" date="2022-07" db="EMBL/GenBank/DDBJ databases">
        <title>Complete genome of MD9.</title>
        <authorList>
            <person name="Cao G."/>
        </authorList>
    </citation>
    <scope>NUCLEOTIDE SEQUENCE</scope>
    <source>
        <strain evidence="1">MD9</strain>
    </source>
</reference>
<evidence type="ECO:0000313" key="2">
    <source>
        <dbReference type="Proteomes" id="UP001058744"/>
    </source>
</evidence>
<dbReference type="EMBL" id="CP101700">
    <property type="protein sequence ID" value="UUC18837.1"/>
    <property type="molecule type" value="Genomic_DNA"/>
</dbReference>
<protein>
    <submittedName>
        <fullName evidence="1">Uncharacterized protein</fullName>
    </submittedName>
</protein>
<proteinExistence type="predicted"/>
<dbReference type="RefSeq" id="WP_256381898.1">
    <property type="nucleotide sequence ID" value="NZ_CP101700.1"/>
</dbReference>
<sequence length="159" mass="17925">MVPVGRKLFRAHSRKHLTGATGEFSNPNLQRARKPRDMPLATHQILNEWFVDRFGVAYREKSLFCTGDPLIAAGYVNSDSSLILIEPVGNYSVCYSPNCKDLFGIYQFYWSTSNPSALEIRTRMDGLDFVQHQNSGLSEAAATGCEVMLFAESFRYQIC</sequence>
<dbReference type="AlphaFoldDB" id="A0AAJ5LD73"/>
<organism evidence="1 2">
    <name type="scientific">Pseudomonas asiatica</name>
    <dbReference type="NCBI Taxonomy" id="2219225"/>
    <lineage>
        <taxon>Bacteria</taxon>
        <taxon>Pseudomonadati</taxon>
        <taxon>Pseudomonadota</taxon>
        <taxon>Gammaproteobacteria</taxon>
        <taxon>Pseudomonadales</taxon>
        <taxon>Pseudomonadaceae</taxon>
        <taxon>Pseudomonas</taxon>
    </lineage>
</organism>